<evidence type="ECO:0000313" key="3">
    <source>
        <dbReference type="Proteomes" id="UP000287361"/>
    </source>
</evidence>
<gene>
    <name evidence="2" type="ORF">KGMB03357_15640</name>
</gene>
<name>A0A401LEF0_9FIRM</name>
<sequence length="224" mass="25847">MASNIKIKTVEQLEELLVQDLAWRKKEMISLKILVEKDKVNEPILLRAGIALLCAHFEGFIKRASNCYVGYVSQQKKLYSELKENFTALKMEKEFKSCAKSDKHSVHKKLLILHKELLTKRFIEKYDENNPFISTHSNPSSAELEEILETIGIESDIFETKATYIDSSLLEKRHKVVHGERSDLDKEDFLTTFKIIIDLVEEYKTLLVNAADNKIYMRGGVHGE</sequence>
<dbReference type="EMBL" id="BHVZ01000004">
    <property type="protein sequence ID" value="GCB29903.1"/>
    <property type="molecule type" value="Genomic_DNA"/>
</dbReference>
<accession>A0A401LEF0</accession>
<dbReference type="InterPro" id="IPR041519">
    <property type="entry name" value="HEPN_RiboL-PSP"/>
</dbReference>
<feature type="domain" description="RiboL-PSP-HEPN" evidence="1">
    <location>
        <begin position="20"/>
        <end position="209"/>
    </location>
</feature>
<reference evidence="2 3" key="1">
    <citation type="submission" date="2018-10" db="EMBL/GenBank/DDBJ databases">
        <title>Draft Genome Sequence of Anaerotignum sp. KCTC 15736.</title>
        <authorList>
            <person name="Choi S.H."/>
            <person name="Kim J.S."/>
            <person name="Kang S.W."/>
            <person name="Lee J.S."/>
            <person name="Park S.H."/>
        </authorList>
    </citation>
    <scope>NUCLEOTIDE SEQUENCE [LARGE SCALE GENOMIC DNA]</scope>
    <source>
        <strain evidence="2 3">KCTC 15736</strain>
    </source>
</reference>
<dbReference type="Proteomes" id="UP000287361">
    <property type="component" value="Unassembled WGS sequence"/>
</dbReference>
<evidence type="ECO:0000313" key="2">
    <source>
        <dbReference type="EMBL" id="GCB29903.1"/>
    </source>
</evidence>
<dbReference type="AlphaFoldDB" id="A0A401LEF0"/>
<dbReference type="OrthoDB" id="1551032at2"/>
<proteinExistence type="predicted"/>
<keyword evidence="3" id="KW-1185">Reference proteome</keyword>
<protein>
    <recommendedName>
        <fullName evidence="1">RiboL-PSP-HEPN domain-containing protein</fullName>
    </recommendedName>
</protein>
<dbReference type="Pfam" id="PF18735">
    <property type="entry name" value="HEPN_RiboL-PSP"/>
    <property type="match status" value="1"/>
</dbReference>
<comment type="caution">
    <text evidence="2">The sequence shown here is derived from an EMBL/GenBank/DDBJ whole genome shotgun (WGS) entry which is preliminary data.</text>
</comment>
<organism evidence="2 3">
    <name type="scientific">Anaerotignum faecicola</name>
    <dbReference type="NCBI Taxonomy" id="2358141"/>
    <lineage>
        <taxon>Bacteria</taxon>
        <taxon>Bacillati</taxon>
        <taxon>Bacillota</taxon>
        <taxon>Clostridia</taxon>
        <taxon>Lachnospirales</taxon>
        <taxon>Anaerotignaceae</taxon>
        <taxon>Anaerotignum</taxon>
    </lineage>
</organism>
<evidence type="ECO:0000259" key="1">
    <source>
        <dbReference type="Pfam" id="PF18735"/>
    </source>
</evidence>